<dbReference type="InterPro" id="IPR028994">
    <property type="entry name" value="Integrin_alpha_N"/>
</dbReference>
<dbReference type="Pfam" id="PF13517">
    <property type="entry name" value="FG-GAP_3"/>
    <property type="match status" value="1"/>
</dbReference>
<organism evidence="3 4">
    <name type="scientific">Malonomonas rubra DSM 5091</name>
    <dbReference type="NCBI Taxonomy" id="1122189"/>
    <lineage>
        <taxon>Bacteria</taxon>
        <taxon>Pseudomonadati</taxon>
        <taxon>Thermodesulfobacteriota</taxon>
        <taxon>Desulfuromonadia</taxon>
        <taxon>Desulfuromonadales</taxon>
        <taxon>Geopsychrobacteraceae</taxon>
        <taxon>Malonomonas</taxon>
    </lineage>
</organism>
<sequence>MLKKTLLALILLFAMTLPAFASNYAMLAEDLKTIEGTIIIPIGEEFLIDLDSSSNLRLGDIVTLISPGEAIIHPVSKEVLGTLDIPRGFLSVTRIKSGYSYAKPLSTETKPQRGDKVVRFEQAPARIIAATAGDTETIRDIKGALPQLHWLADNATESALMTFQLEGNQLSILGSENNLLYQYAIYDQGLSAIQSAPVEADEASPKNVFSIDDSETSTGFLDAALKGLISTVSTGKPLDGPPQNSTTKALHSDWNSPAILGKAIGIAVADFNGDGQSEIAVALHNQLVISKLTAGNYQQLASLDTPRGAKLLSLDAIDLDRNGLPELYVTAAVGGIMSSYSVRYENGSYNQHTPKTRWYLRSVELPGEGPVLLGQNRGLRGEAFQGKAFRVALAGNELVAGETLELPGGNLYGFIPLAGIDKEPGFAYLNGSDRLVVSDSQGTVLWQSEEVYGGSLTILESDLTGDGPADVLNFMPSKLSASADGLLLVPQNYGPRILSYWRSFDNSRLAIFKWNGTEMQESWSSGTIAGYLADFTVADVDNDQINEAVLLIQTESGLIKKQAATAIRSFKLSQ</sequence>
<gene>
    <name evidence="3" type="ORF">SAMN02745165_01491</name>
</gene>
<dbReference type="EMBL" id="FQZT01000004">
    <property type="protein sequence ID" value="SHJ07524.1"/>
    <property type="molecule type" value="Genomic_DNA"/>
</dbReference>
<dbReference type="InterPro" id="IPR013517">
    <property type="entry name" value="FG-GAP"/>
</dbReference>
<dbReference type="RefSeq" id="WP_072907415.1">
    <property type="nucleotide sequence ID" value="NZ_FQZT01000004.1"/>
</dbReference>
<dbReference type="STRING" id="1122189.SAMN02745165_01491"/>
<dbReference type="OrthoDB" id="9813582at2"/>
<dbReference type="Proteomes" id="UP000184171">
    <property type="component" value="Unassembled WGS sequence"/>
</dbReference>
<dbReference type="AlphaFoldDB" id="A0A1M6GC76"/>
<name>A0A1M6GC76_MALRU</name>
<evidence type="ECO:0000313" key="3">
    <source>
        <dbReference type="EMBL" id="SHJ07524.1"/>
    </source>
</evidence>
<dbReference type="SUPFAM" id="SSF69318">
    <property type="entry name" value="Integrin alpha N-terminal domain"/>
    <property type="match status" value="1"/>
</dbReference>
<evidence type="ECO:0000256" key="1">
    <source>
        <dbReference type="ARBA" id="ARBA00022729"/>
    </source>
</evidence>
<keyword evidence="1 2" id="KW-0732">Signal</keyword>
<feature type="signal peptide" evidence="2">
    <location>
        <begin position="1"/>
        <end position="21"/>
    </location>
</feature>
<evidence type="ECO:0000313" key="4">
    <source>
        <dbReference type="Proteomes" id="UP000184171"/>
    </source>
</evidence>
<evidence type="ECO:0008006" key="5">
    <source>
        <dbReference type="Google" id="ProtNLM"/>
    </source>
</evidence>
<feature type="chain" id="PRO_5012816312" description="Repeat domain-containing protein" evidence="2">
    <location>
        <begin position="22"/>
        <end position="574"/>
    </location>
</feature>
<keyword evidence="4" id="KW-1185">Reference proteome</keyword>
<accession>A0A1M6GC76</accession>
<evidence type="ECO:0000256" key="2">
    <source>
        <dbReference type="SAM" id="SignalP"/>
    </source>
</evidence>
<proteinExistence type="predicted"/>
<reference evidence="3 4" key="1">
    <citation type="submission" date="2016-11" db="EMBL/GenBank/DDBJ databases">
        <authorList>
            <person name="Jaros S."/>
            <person name="Januszkiewicz K."/>
            <person name="Wedrychowicz H."/>
        </authorList>
    </citation>
    <scope>NUCLEOTIDE SEQUENCE [LARGE SCALE GENOMIC DNA]</scope>
    <source>
        <strain evidence="3 4">DSM 5091</strain>
    </source>
</reference>
<protein>
    <recommendedName>
        <fullName evidence="5">Repeat domain-containing protein</fullName>
    </recommendedName>
</protein>